<evidence type="ECO:0000313" key="8">
    <source>
        <dbReference type="Proteomes" id="UP000807159"/>
    </source>
</evidence>
<dbReference type="GO" id="GO:0016020">
    <property type="term" value="C:membrane"/>
    <property type="evidence" value="ECO:0007669"/>
    <property type="project" value="UniProtKB-SubCell"/>
</dbReference>
<gene>
    <name evidence="7" type="ORF">H0E87_022027</name>
</gene>
<dbReference type="InterPro" id="IPR006634">
    <property type="entry name" value="TLC-dom"/>
</dbReference>
<dbReference type="PANTHER" id="PTHR13439">
    <property type="entry name" value="CT120 PROTEIN"/>
    <property type="match status" value="1"/>
</dbReference>
<comment type="subcellular location">
    <subcellularLocation>
        <location evidence="1">Membrane</location>
        <topology evidence="1">Multi-pass membrane protein</topology>
    </subcellularLocation>
</comment>
<comment type="caution">
    <text evidence="7">The sequence shown here is derived from an EMBL/GenBank/DDBJ whole genome shotgun (WGS) entry which is preliminary data.</text>
</comment>
<proteinExistence type="predicted"/>
<keyword evidence="4 5" id="KW-0472">Membrane</keyword>
<dbReference type="InterPro" id="IPR050846">
    <property type="entry name" value="TLCD"/>
</dbReference>
<dbReference type="PANTHER" id="PTHR13439:SF62">
    <property type="entry name" value="TRANSMEMBRANE PROTEIN 56-LIKE"/>
    <property type="match status" value="1"/>
</dbReference>
<keyword evidence="2 5" id="KW-0812">Transmembrane</keyword>
<sequence>MAIKTYQNQAEALVKNYLLADPFIPYTSVLGGIFACKVAYDLTQLISTFYIKAYNGLTKLQRIEWNNRGMSTIHAIFITAMSLYFVFWSDLFSDQRHTGLVTLRSSQLSIVGLGVSIGYFFVDFGMIFLYYPTLGGKDFIRYMCLISEVTTPEINMRWYLDTAGLKRSAAYLINGLAIFLAWLSFDSLAGYPDEPLWLSSDLFGSGSTIYHELDVVWEDHKGIEESLGKKTLTDVAMYQICSSHGRSDVPPPTFFIVHDRGQNKKRYSDVEDQINP</sequence>
<reference evidence="7" key="1">
    <citation type="journal article" date="2021" name="J. Hered.">
        <title>Genome Assembly of Salicaceae Populus deltoides (Eastern Cottonwood) I-69 Based on Nanopore Sequencing and Hi-C Technologies.</title>
        <authorList>
            <person name="Bai S."/>
            <person name="Wu H."/>
            <person name="Zhang J."/>
            <person name="Pan Z."/>
            <person name="Zhao W."/>
            <person name="Li Z."/>
            <person name="Tong C."/>
        </authorList>
    </citation>
    <scope>NUCLEOTIDE SEQUENCE</scope>
    <source>
        <tissue evidence="7">Leaf</tissue>
    </source>
</reference>
<protein>
    <recommendedName>
        <fullName evidence="6">TLC domain-containing protein</fullName>
    </recommendedName>
</protein>
<feature type="transmembrane region" description="Helical" evidence="5">
    <location>
        <begin position="69"/>
        <end position="88"/>
    </location>
</feature>
<dbReference type="GO" id="GO:0005783">
    <property type="term" value="C:endoplasmic reticulum"/>
    <property type="evidence" value="ECO:0007669"/>
    <property type="project" value="TreeGrafter"/>
</dbReference>
<evidence type="ECO:0000256" key="1">
    <source>
        <dbReference type="ARBA" id="ARBA00004141"/>
    </source>
</evidence>
<name>A0A8T2XJW3_POPDE</name>
<accession>A0A8T2XJW3</accession>
<evidence type="ECO:0000256" key="3">
    <source>
        <dbReference type="ARBA" id="ARBA00022989"/>
    </source>
</evidence>
<evidence type="ECO:0000256" key="2">
    <source>
        <dbReference type="ARBA" id="ARBA00022692"/>
    </source>
</evidence>
<feature type="transmembrane region" description="Helical" evidence="5">
    <location>
        <begin position="108"/>
        <end position="131"/>
    </location>
</feature>
<keyword evidence="8" id="KW-1185">Reference proteome</keyword>
<dbReference type="Pfam" id="PF03798">
    <property type="entry name" value="TRAM_LAG1_CLN8"/>
    <property type="match status" value="1"/>
</dbReference>
<feature type="domain" description="TLC" evidence="6">
    <location>
        <begin position="64"/>
        <end position="142"/>
    </location>
</feature>
<keyword evidence="3 5" id="KW-1133">Transmembrane helix</keyword>
<dbReference type="EMBL" id="JACEGQ020000012">
    <property type="protein sequence ID" value="KAH8492653.1"/>
    <property type="molecule type" value="Genomic_DNA"/>
</dbReference>
<evidence type="ECO:0000259" key="6">
    <source>
        <dbReference type="Pfam" id="PF03798"/>
    </source>
</evidence>
<evidence type="ECO:0000256" key="5">
    <source>
        <dbReference type="SAM" id="Phobius"/>
    </source>
</evidence>
<evidence type="ECO:0000313" key="7">
    <source>
        <dbReference type="EMBL" id="KAH8492653.1"/>
    </source>
</evidence>
<dbReference type="AlphaFoldDB" id="A0A8T2XJW3"/>
<evidence type="ECO:0000256" key="4">
    <source>
        <dbReference type="ARBA" id="ARBA00023136"/>
    </source>
</evidence>
<dbReference type="Proteomes" id="UP000807159">
    <property type="component" value="Chromosome 12"/>
</dbReference>
<organism evidence="7 8">
    <name type="scientific">Populus deltoides</name>
    <name type="common">Eastern poplar</name>
    <name type="synonym">Eastern cottonwood</name>
    <dbReference type="NCBI Taxonomy" id="3696"/>
    <lineage>
        <taxon>Eukaryota</taxon>
        <taxon>Viridiplantae</taxon>
        <taxon>Streptophyta</taxon>
        <taxon>Embryophyta</taxon>
        <taxon>Tracheophyta</taxon>
        <taxon>Spermatophyta</taxon>
        <taxon>Magnoliopsida</taxon>
        <taxon>eudicotyledons</taxon>
        <taxon>Gunneridae</taxon>
        <taxon>Pentapetalae</taxon>
        <taxon>rosids</taxon>
        <taxon>fabids</taxon>
        <taxon>Malpighiales</taxon>
        <taxon>Salicaceae</taxon>
        <taxon>Saliceae</taxon>
        <taxon>Populus</taxon>
    </lineage>
</organism>
<dbReference type="GO" id="GO:0055088">
    <property type="term" value="P:lipid homeostasis"/>
    <property type="evidence" value="ECO:0007669"/>
    <property type="project" value="TreeGrafter"/>
</dbReference>